<keyword evidence="1" id="KW-0235">DNA replication</keyword>
<gene>
    <name evidence="3" type="ORF">KRM00_003253</name>
</gene>
<dbReference type="Proteomes" id="UP000878956">
    <property type="component" value="Unassembled WGS sequence"/>
</dbReference>
<evidence type="ECO:0000256" key="1">
    <source>
        <dbReference type="ARBA" id="ARBA00022705"/>
    </source>
</evidence>
<dbReference type="PROSITE" id="PS50076">
    <property type="entry name" value="DNAJ_2"/>
    <property type="match status" value="1"/>
</dbReference>
<accession>A0AAN6A7C4</accession>
<dbReference type="SUPFAM" id="SSF46565">
    <property type="entry name" value="Chaperone J-domain"/>
    <property type="match status" value="1"/>
</dbReference>
<evidence type="ECO:0000313" key="4">
    <source>
        <dbReference type="Proteomes" id="UP000878956"/>
    </source>
</evidence>
<proteinExistence type="predicted"/>
<dbReference type="InterPro" id="IPR001623">
    <property type="entry name" value="DnaJ_domain"/>
</dbReference>
<organism evidence="3 4">
    <name type="scientific">Clostridioides difficile</name>
    <name type="common">Peptoclostridium difficile</name>
    <dbReference type="NCBI Taxonomy" id="1496"/>
    <lineage>
        <taxon>Bacteria</taxon>
        <taxon>Bacillati</taxon>
        <taxon>Bacillota</taxon>
        <taxon>Clostridia</taxon>
        <taxon>Peptostreptococcales</taxon>
        <taxon>Peptostreptococcaceae</taxon>
        <taxon>Clostridioides</taxon>
    </lineage>
</organism>
<dbReference type="EMBL" id="DAEPXK010000046">
    <property type="protein sequence ID" value="HBH1543721.1"/>
    <property type="molecule type" value="Genomic_DNA"/>
</dbReference>
<dbReference type="InterPro" id="IPR036869">
    <property type="entry name" value="J_dom_sf"/>
</dbReference>
<comment type="caution">
    <text evidence="3">The sequence shown here is derived from an EMBL/GenBank/DDBJ whole genome shotgun (WGS) entry which is preliminary data.</text>
</comment>
<dbReference type="Gene3D" id="1.10.287.110">
    <property type="entry name" value="DnaJ domain"/>
    <property type="match status" value="1"/>
</dbReference>
<dbReference type="RefSeq" id="WP_021415788.1">
    <property type="nucleotide sequence ID" value="NZ_FULL01000006.1"/>
</dbReference>
<protein>
    <recommendedName>
        <fullName evidence="2">J domain-containing protein</fullName>
    </recommendedName>
</protein>
<name>A0AAN6A7C4_CLODI</name>
<sequence>MINIFCVIQELKLKKENEGKNKRLEVYTWNSGSGANYKTHYSYQWSKERFKRPIKKAYKIAIHKSYRENGKVKKKQWVIGTWEHYSLIEYGFDLWRIDDKLKEMEITEDELYDLIYVKLEPLIDKIVQEYHSTEEYKIYQENLNIIEIYNKAKNEFDKIYGAGTYECCYDVFGELRNEEELIKIKLEYKENKKQEEKYRKQYYENYYNSKSSYQNISYSNYNEEDKKFLKKFYKKLAFEFHPDRNDNNSESTKAMKVINKLKDEWNI</sequence>
<feature type="domain" description="J" evidence="2">
    <location>
        <begin position="211"/>
        <end position="267"/>
    </location>
</feature>
<evidence type="ECO:0000259" key="2">
    <source>
        <dbReference type="PROSITE" id="PS50076"/>
    </source>
</evidence>
<dbReference type="AlphaFoldDB" id="A0AAN6A7C4"/>
<dbReference type="GO" id="GO:0006260">
    <property type="term" value="P:DNA replication"/>
    <property type="evidence" value="ECO:0007669"/>
    <property type="project" value="UniProtKB-KW"/>
</dbReference>
<evidence type="ECO:0000313" key="3">
    <source>
        <dbReference type="EMBL" id="HBH1543721.1"/>
    </source>
</evidence>
<reference evidence="3" key="1">
    <citation type="journal article" date="2018" name="Genome Biol.">
        <title>SKESA: strategic k-mer extension for scrupulous assemblies.</title>
        <authorList>
            <person name="Souvorov A."/>
            <person name="Agarwala R."/>
            <person name="Lipman D.J."/>
        </authorList>
    </citation>
    <scope>NUCLEOTIDE SEQUENCE</scope>
    <source>
        <strain evidence="3">HN1000</strain>
    </source>
</reference>
<reference evidence="3" key="2">
    <citation type="submission" date="2021-06" db="EMBL/GenBank/DDBJ databases">
        <authorList>
            <consortium name="NCBI Pathogen Detection Project"/>
        </authorList>
    </citation>
    <scope>NUCLEOTIDE SEQUENCE</scope>
    <source>
        <strain evidence="3">HN1000</strain>
    </source>
</reference>